<reference evidence="4 5" key="1">
    <citation type="submission" date="2022-01" db="EMBL/GenBank/DDBJ databases">
        <title>Paraglaciecola sp. G1-23.</title>
        <authorList>
            <person name="Jin M.S."/>
            <person name="Han D.M."/>
            <person name="Kim H.M."/>
            <person name="Jeon C.O."/>
        </authorList>
    </citation>
    <scope>NUCLEOTIDE SEQUENCE [LARGE SCALE GENOMIC DNA]</scope>
    <source>
        <strain evidence="4 5">G1-23</strain>
    </source>
</reference>
<dbReference type="EMBL" id="JAKGAS010000011">
    <property type="protein sequence ID" value="MCF2949870.1"/>
    <property type="molecule type" value="Genomic_DNA"/>
</dbReference>
<evidence type="ECO:0000256" key="1">
    <source>
        <dbReference type="ARBA" id="ARBA00022729"/>
    </source>
</evidence>
<evidence type="ECO:0000313" key="5">
    <source>
        <dbReference type="Proteomes" id="UP001521137"/>
    </source>
</evidence>
<gene>
    <name evidence="4" type="ORF">L0668_17255</name>
</gene>
<dbReference type="Gene3D" id="3.40.50.1980">
    <property type="entry name" value="Nitrogenase molybdenum iron protein domain"/>
    <property type="match status" value="2"/>
</dbReference>
<dbReference type="Pfam" id="PF01497">
    <property type="entry name" value="Peripla_BP_2"/>
    <property type="match status" value="1"/>
</dbReference>
<dbReference type="InterPro" id="IPR002491">
    <property type="entry name" value="ABC_transptr_periplasmic_BD"/>
</dbReference>
<comment type="caution">
    <text evidence="4">The sequence shown here is derived from an EMBL/GenBank/DDBJ whole genome shotgun (WGS) entry which is preliminary data.</text>
</comment>
<protein>
    <submittedName>
        <fullName evidence="4">Cobalamin-binding protein</fullName>
    </submittedName>
</protein>
<accession>A0ABS9DAN4</accession>
<proteinExistence type="predicted"/>
<dbReference type="SUPFAM" id="SSF53807">
    <property type="entry name" value="Helical backbone' metal receptor"/>
    <property type="match status" value="1"/>
</dbReference>
<dbReference type="InterPro" id="IPR050902">
    <property type="entry name" value="ABC_Transporter_SBP"/>
</dbReference>
<organism evidence="4 5">
    <name type="scientific">Paraglaciecola algarum</name>
    <dbReference type="NCBI Taxonomy" id="3050085"/>
    <lineage>
        <taxon>Bacteria</taxon>
        <taxon>Pseudomonadati</taxon>
        <taxon>Pseudomonadota</taxon>
        <taxon>Gammaproteobacteria</taxon>
        <taxon>Alteromonadales</taxon>
        <taxon>Alteromonadaceae</taxon>
        <taxon>Paraglaciecola</taxon>
    </lineage>
</organism>
<feature type="chain" id="PRO_5046819655" evidence="2">
    <location>
        <begin position="28"/>
        <end position="303"/>
    </location>
</feature>
<evidence type="ECO:0000256" key="2">
    <source>
        <dbReference type="SAM" id="SignalP"/>
    </source>
</evidence>
<dbReference type="PANTHER" id="PTHR30535">
    <property type="entry name" value="VITAMIN B12-BINDING PROTEIN"/>
    <property type="match status" value="1"/>
</dbReference>
<evidence type="ECO:0000259" key="3">
    <source>
        <dbReference type="PROSITE" id="PS50983"/>
    </source>
</evidence>
<dbReference type="PROSITE" id="PS50983">
    <property type="entry name" value="FE_B12_PBP"/>
    <property type="match status" value="1"/>
</dbReference>
<keyword evidence="1 2" id="KW-0732">Signal</keyword>
<keyword evidence="5" id="KW-1185">Reference proteome</keyword>
<sequence>MTLRLRLLTCCLIVCSVTFSLIISAHAEETKALSKELTNEQKQKLRLIALAPHIVESLYEIGAGEQIIGTSEHADFPAAAKDILRVGNYASLQIEKILQLKPDIILAWQTGNPMSDIARLEKYNFKVIYSKPVRLEDVATELTMLGELTGRQLQAKKAGDKYLSRLNNLRDQYAGQSSISLFYELWSRPLRTVAGQAWPQQQIELCGAENPFKNAQDDYPSIGLEQVVANMPQAIIQPSQHGSENPDSINWRQWQSIPAAKHDFIFSLNADKVHRMTSRMLDEVQVMCEQIDKARQFYIKVKN</sequence>
<feature type="domain" description="Fe/B12 periplasmic-binding" evidence="3">
    <location>
        <begin position="46"/>
        <end position="295"/>
    </location>
</feature>
<feature type="signal peptide" evidence="2">
    <location>
        <begin position="1"/>
        <end position="27"/>
    </location>
</feature>
<dbReference type="CDD" id="cd01144">
    <property type="entry name" value="BtuF"/>
    <property type="match status" value="1"/>
</dbReference>
<name>A0ABS9DAN4_9ALTE</name>
<dbReference type="InterPro" id="IPR054828">
    <property type="entry name" value="Vit_B12_bind_prot"/>
</dbReference>
<dbReference type="NCBIfam" id="NF038402">
    <property type="entry name" value="TroA_like"/>
    <property type="match status" value="1"/>
</dbReference>
<evidence type="ECO:0000313" key="4">
    <source>
        <dbReference type="EMBL" id="MCF2949870.1"/>
    </source>
</evidence>
<dbReference type="Proteomes" id="UP001521137">
    <property type="component" value="Unassembled WGS sequence"/>
</dbReference>
<dbReference type="PANTHER" id="PTHR30535:SF34">
    <property type="entry name" value="MOLYBDATE-BINDING PROTEIN MOLA"/>
    <property type="match status" value="1"/>
</dbReference>